<name>X1IZN0_9ZZZZ</name>
<organism evidence="1">
    <name type="scientific">marine sediment metagenome</name>
    <dbReference type="NCBI Taxonomy" id="412755"/>
    <lineage>
        <taxon>unclassified sequences</taxon>
        <taxon>metagenomes</taxon>
        <taxon>ecological metagenomes</taxon>
    </lineage>
</organism>
<evidence type="ECO:0000313" key="1">
    <source>
        <dbReference type="EMBL" id="GAH71529.1"/>
    </source>
</evidence>
<dbReference type="AlphaFoldDB" id="X1IZN0"/>
<sequence>MPLTEFTGITREEALSYIGQLDYPQWPTELSIETSDFVNNETTVYINNTGTTDSYRPKVKIQHPDNLEFWIYDGAISWKFNRGYDYLISDGNRQLKERLHPGESWVFNIGVKGNGNGTCKLVVSEEVLGGWGYQG</sequence>
<accession>X1IZN0</accession>
<comment type="caution">
    <text evidence="1">The sequence shown here is derived from an EMBL/GenBank/DDBJ whole genome shotgun (WGS) entry which is preliminary data.</text>
</comment>
<dbReference type="EMBL" id="BARU01028515">
    <property type="protein sequence ID" value="GAH71529.1"/>
    <property type="molecule type" value="Genomic_DNA"/>
</dbReference>
<protein>
    <submittedName>
        <fullName evidence="1">Uncharacterized protein</fullName>
    </submittedName>
</protein>
<reference evidence="1" key="1">
    <citation type="journal article" date="2014" name="Front. Microbiol.">
        <title>High frequency of phylogenetically diverse reductive dehalogenase-homologous genes in deep subseafloor sedimentary metagenomes.</title>
        <authorList>
            <person name="Kawai M."/>
            <person name="Futagami T."/>
            <person name="Toyoda A."/>
            <person name="Takaki Y."/>
            <person name="Nishi S."/>
            <person name="Hori S."/>
            <person name="Arai W."/>
            <person name="Tsubouchi T."/>
            <person name="Morono Y."/>
            <person name="Uchiyama I."/>
            <person name="Ito T."/>
            <person name="Fujiyama A."/>
            <person name="Inagaki F."/>
            <person name="Takami H."/>
        </authorList>
    </citation>
    <scope>NUCLEOTIDE SEQUENCE</scope>
    <source>
        <strain evidence="1">Expedition CK06-06</strain>
    </source>
</reference>
<feature type="non-terminal residue" evidence="1">
    <location>
        <position position="135"/>
    </location>
</feature>
<gene>
    <name evidence="1" type="ORF">S03H2_45504</name>
</gene>
<proteinExistence type="predicted"/>